<organism evidence="1">
    <name type="scientific">marine sediment metagenome</name>
    <dbReference type="NCBI Taxonomy" id="412755"/>
    <lineage>
        <taxon>unclassified sequences</taxon>
        <taxon>metagenomes</taxon>
        <taxon>ecological metagenomes</taxon>
    </lineage>
</organism>
<proteinExistence type="predicted"/>
<comment type="caution">
    <text evidence="1">The sequence shown here is derived from an EMBL/GenBank/DDBJ whole genome shotgun (WGS) entry which is preliminary data.</text>
</comment>
<dbReference type="AlphaFoldDB" id="X1DAD1"/>
<reference evidence="1" key="1">
    <citation type="journal article" date="2014" name="Front. Microbiol.">
        <title>High frequency of phylogenetically diverse reductive dehalogenase-homologous genes in deep subseafloor sedimentary metagenomes.</title>
        <authorList>
            <person name="Kawai M."/>
            <person name="Futagami T."/>
            <person name="Toyoda A."/>
            <person name="Takaki Y."/>
            <person name="Nishi S."/>
            <person name="Hori S."/>
            <person name="Arai W."/>
            <person name="Tsubouchi T."/>
            <person name="Morono Y."/>
            <person name="Uchiyama I."/>
            <person name="Ito T."/>
            <person name="Fujiyama A."/>
            <person name="Inagaki F."/>
            <person name="Takami H."/>
        </authorList>
    </citation>
    <scope>NUCLEOTIDE SEQUENCE</scope>
    <source>
        <strain evidence="1">Expedition CK06-06</strain>
    </source>
</reference>
<protein>
    <submittedName>
        <fullName evidence="1">Uncharacterized protein</fullName>
    </submittedName>
</protein>
<accession>X1DAD1</accession>
<dbReference type="EMBL" id="BART01026862">
    <property type="protein sequence ID" value="GAH01994.1"/>
    <property type="molecule type" value="Genomic_DNA"/>
</dbReference>
<evidence type="ECO:0000313" key="2">
    <source>
        <dbReference type="EMBL" id="GAH15270.1"/>
    </source>
</evidence>
<gene>
    <name evidence="1" type="ORF">S01H4_47778</name>
    <name evidence="2" type="ORF">S01H4_52800</name>
</gene>
<evidence type="ECO:0000313" key="1">
    <source>
        <dbReference type="EMBL" id="GAH01994.1"/>
    </source>
</evidence>
<dbReference type="EMBL" id="BART01030203">
    <property type="protein sequence ID" value="GAH15270.1"/>
    <property type="molecule type" value="Genomic_DNA"/>
</dbReference>
<name>X1DAD1_9ZZZZ</name>
<sequence>MGKNNSGLNKRQRNLLIDWFDDNKDEIVGLFVDVGKMVKQGIFSKTFYYSFIKLNYHENTDKCINRFLHALSMDYHHKKERGEVWRHISSRRKRKKERESWKQFITENVL</sequence>